<evidence type="ECO:0000313" key="3">
    <source>
        <dbReference type="Proteomes" id="UP001153954"/>
    </source>
</evidence>
<keyword evidence="1" id="KW-0732">Signal</keyword>
<gene>
    <name evidence="2" type="ORF">EEDITHA_LOCUS1824</name>
</gene>
<comment type="caution">
    <text evidence="2">The sequence shown here is derived from an EMBL/GenBank/DDBJ whole genome shotgun (WGS) entry which is preliminary data.</text>
</comment>
<name>A0AAU9TIK8_EUPED</name>
<sequence length="147" mass="15553">MSSIRVYVVLVVILVQLQSIHSKPFLFDLLCDLLCDDDDTSTTTTSSSTEDFFDVCDCTPTTRRPNNRQQFGPSAFNMRLPPSNGMNLSLNNTNGVWSFNLDALQPGQNGFGFVTPPAGGLSSAATTIAGNTAAAETTAAPTTAAAK</sequence>
<reference evidence="2" key="1">
    <citation type="submission" date="2022-03" db="EMBL/GenBank/DDBJ databases">
        <authorList>
            <person name="Tunstrom K."/>
        </authorList>
    </citation>
    <scope>NUCLEOTIDE SEQUENCE</scope>
</reference>
<accession>A0AAU9TIK8</accession>
<dbReference type="EMBL" id="CAKOGL010000004">
    <property type="protein sequence ID" value="CAH2085342.1"/>
    <property type="molecule type" value="Genomic_DNA"/>
</dbReference>
<evidence type="ECO:0000256" key="1">
    <source>
        <dbReference type="SAM" id="SignalP"/>
    </source>
</evidence>
<protein>
    <submittedName>
        <fullName evidence="2">Uncharacterized protein</fullName>
    </submittedName>
</protein>
<keyword evidence="3" id="KW-1185">Reference proteome</keyword>
<evidence type="ECO:0000313" key="2">
    <source>
        <dbReference type="EMBL" id="CAH2085342.1"/>
    </source>
</evidence>
<feature type="chain" id="PRO_5043706680" evidence="1">
    <location>
        <begin position="23"/>
        <end position="147"/>
    </location>
</feature>
<proteinExistence type="predicted"/>
<dbReference type="Proteomes" id="UP001153954">
    <property type="component" value="Unassembled WGS sequence"/>
</dbReference>
<feature type="signal peptide" evidence="1">
    <location>
        <begin position="1"/>
        <end position="22"/>
    </location>
</feature>
<dbReference type="AlphaFoldDB" id="A0AAU9TIK8"/>
<organism evidence="2 3">
    <name type="scientific">Euphydryas editha</name>
    <name type="common">Edith's checkerspot</name>
    <dbReference type="NCBI Taxonomy" id="104508"/>
    <lineage>
        <taxon>Eukaryota</taxon>
        <taxon>Metazoa</taxon>
        <taxon>Ecdysozoa</taxon>
        <taxon>Arthropoda</taxon>
        <taxon>Hexapoda</taxon>
        <taxon>Insecta</taxon>
        <taxon>Pterygota</taxon>
        <taxon>Neoptera</taxon>
        <taxon>Endopterygota</taxon>
        <taxon>Lepidoptera</taxon>
        <taxon>Glossata</taxon>
        <taxon>Ditrysia</taxon>
        <taxon>Papilionoidea</taxon>
        <taxon>Nymphalidae</taxon>
        <taxon>Nymphalinae</taxon>
        <taxon>Euphydryas</taxon>
    </lineage>
</organism>